<dbReference type="Pfam" id="PF00828">
    <property type="entry name" value="Ribosomal_L27A"/>
    <property type="match status" value="1"/>
</dbReference>
<comment type="function">
    <text evidence="5">Binds to the 23S rRNA.</text>
</comment>
<evidence type="ECO:0000256" key="2">
    <source>
        <dbReference type="ARBA" id="ARBA00022980"/>
    </source>
</evidence>
<evidence type="ECO:0000256" key="5">
    <source>
        <dbReference type="HAMAP-Rule" id="MF_01341"/>
    </source>
</evidence>
<feature type="domain" description="Large ribosomal subunit protein uL15/eL18" evidence="6">
    <location>
        <begin position="86"/>
        <end position="154"/>
    </location>
</feature>
<evidence type="ECO:0000256" key="3">
    <source>
        <dbReference type="ARBA" id="ARBA00023274"/>
    </source>
</evidence>
<keyword evidence="5" id="KW-0699">rRNA-binding</keyword>
<proteinExistence type="inferred from homology"/>
<sequence>MPTTHRKKSRKMHANRTRGYGTIGAHRAKGQTGGHGLTAGKFKYKWSYYQMMKAKGFPGPDGDKWRIGKTGFIRPQNIRRIQKVTPINLKDIELIADKWLAEEKIEKKGETYMIDLKSLGYNKLIGKGKITKKLDITVAKASKGAVEKMTEAKCKLTLTAKAE</sequence>
<reference evidence="7" key="1">
    <citation type="submission" date="2022-09" db="EMBL/GenBank/DDBJ databases">
        <title>Actin cytoskeleton and complex cell architecture in an #Asgard archaeon.</title>
        <authorList>
            <person name="Ponce Toledo R.I."/>
            <person name="Schleper C."/>
            <person name="Rodrigues Oliveira T."/>
            <person name="Wollweber F."/>
            <person name="Xu J."/>
            <person name="Rittmann S."/>
            <person name="Klingl A."/>
            <person name="Pilhofer M."/>
        </authorList>
    </citation>
    <scope>NUCLEOTIDE SEQUENCE</scope>
    <source>
        <strain evidence="7">B-35</strain>
    </source>
</reference>
<dbReference type="InterPro" id="IPR036227">
    <property type="entry name" value="Ribosomal_uL15/eL18_sf"/>
</dbReference>
<dbReference type="Gene3D" id="3.100.10.10">
    <property type="match status" value="1"/>
</dbReference>
<evidence type="ECO:0000259" key="6">
    <source>
        <dbReference type="Pfam" id="PF00828"/>
    </source>
</evidence>
<protein>
    <recommendedName>
        <fullName evidence="4 5">Large ribosomal subunit protein uL15</fullName>
    </recommendedName>
</protein>
<dbReference type="InterPro" id="IPR021131">
    <property type="entry name" value="Ribosomal_uL15/eL18"/>
</dbReference>
<dbReference type="EMBL" id="CP104013">
    <property type="protein sequence ID" value="UYP47261.1"/>
    <property type="molecule type" value="Genomic_DNA"/>
</dbReference>
<dbReference type="Proteomes" id="UP001208689">
    <property type="component" value="Chromosome"/>
</dbReference>
<keyword evidence="3 5" id="KW-0687">Ribonucleoprotein</keyword>
<keyword evidence="5" id="KW-0694">RNA-binding</keyword>
<dbReference type="Gene3D" id="4.10.990.10">
    <property type="match status" value="1"/>
</dbReference>
<dbReference type="InterPro" id="IPR030878">
    <property type="entry name" value="Ribosomal_uL15"/>
</dbReference>
<evidence type="ECO:0000256" key="1">
    <source>
        <dbReference type="ARBA" id="ARBA00007320"/>
    </source>
</evidence>
<organism evidence="7 8">
    <name type="scientific">Candidatus Lokiarchaeum ossiferum</name>
    <dbReference type="NCBI Taxonomy" id="2951803"/>
    <lineage>
        <taxon>Archaea</taxon>
        <taxon>Promethearchaeati</taxon>
        <taxon>Promethearchaeota</taxon>
        <taxon>Promethearchaeia</taxon>
        <taxon>Promethearchaeales</taxon>
        <taxon>Promethearchaeaceae</taxon>
        <taxon>Candidatus Lokiarchaeum</taxon>
    </lineage>
</organism>
<evidence type="ECO:0000256" key="4">
    <source>
        <dbReference type="ARBA" id="ARBA00035200"/>
    </source>
</evidence>
<dbReference type="HAMAP" id="MF_01341">
    <property type="entry name" value="Ribosomal_uL15"/>
    <property type="match status" value="1"/>
</dbReference>
<keyword evidence="2 5" id="KW-0689">Ribosomal protein</keyword>
<comment type="subunit">
    <text evidence="5">Part of the 50S ribosomal subunit.</text>
</comment>
<evidence type="ECO:0000313" key="8">
    <source>
        <dbReference type="Proteomes" id="UP001208689"/>
    </source>
</evidence>
<accession>A0ABY6HUT0</accession>
<comment type="similarity">
    <text evidence="1 5">Belongs to the universal ribosomal protein uL15 family.</text>
</comment>
<name>A0ABY6HUT0_9ARCH</name>
<evidence type="ECO:0000313" key="7">
    <source>
        <dbReference type="EMBL" id="UYP47261.1"/>
    </source>
</evidence>
<dbReference type="SUPFAM" id="SSF52080">
    <property type="entry name" value="Ribosomal proteins L15p and L18e"/>
    <property type="match status" value="1"/>
</dbReference>
<keyword evidence="8" id="KW-1185">Reference proteome</keyword>
<dbReference type="InterPro" id="IPR027386">
    <property type="entry name" value="Rbsml_uL15_N"/>
</dbReference>
<gene>
    <name evidence="5" type="primary">rpl15</name>
    <name evidence="7" type="ORF">NEF87_003546</name>
</gene>